<organism evidence="1 2">
    <name type="scientific">Nocardia aobensis</name>
    <dbReference type="NCBI Taxonomy" id="257277"/>
    <lineage>
        <taxon>Bacteria</taxon>
        <taxon>Bacillati</taxon>
        <taxon>Actinomycetota</taxon>
        <taxon>Actinomycetes</taxon>
        <taxon>Mycobacteriales</taxon>
        <taxon>Nocardiaceae</taxon>
        <taxon>Nocardia</taxon>
    </lineage>
</organism>
<evidence type="ECO:0000313" key="1">
    <source>
        <dbReference type="EMBL" id="MFF0498209.1"/>
    </source>
</evidence>
<dbReference type="Proteomes" id="UP001601442">
    <property type="component" value="Unassembled WGS sequence"/>
</dbReference>
<comment type="caution">
    <text evidence="1">The sequence shown here is derived from an EMBL/GenBank/DDBJ whole genome shotgun (WGS) entry which is preliminary data.</text>
</comment>
<evidence type="ECO:0000313" key="2">
    <source>
        <dbReference type="Proteomes" id="UP001601442"/>
    </source>
</evidence>
<gene>
    <name evidence="1" type="ORF">ACFYU5_17505</name>
</gene>
<name>A0ABW6P478_9NOCA</name>
<reference evidence="1 2" key="1">
    <citation type="submission" date="2024-10" db="EMBL/GenBank/DDBJ databases">
        <title>The Natural Products Discovery Center: Release of the First 8490 Sequenced Strains for Exploring Actinobacteria Biosynthetic Diversity.</title>
        <authorList>
            <person name="Kalkreuter E."/>
            <person name="Kautsar S.A."/>
            <person name="Yang D."/>
            <person name="Bader C.D."/>
            <person name="Teijaro C.N."/>
            <person name="Fluegel L."/>
            <person name="Davis C.M."/>
            <person name="Simpson J.R."/>
            <person name="Lauterbach L."/>
            <person name="Steele A.D."/>
            <person name="Gui C."/>
            <person name="Meng S."/>
            <person name="Li G."/>
            <person name="Viehrig K."/>
            <person name="Ye F."/>
            <person name="Su P."/>
            <person name="Kiefer A.F."/>
            <person name="Nichols A."/>
            <person name="Cepeda A.J."/>
            <person name="Yan W."/>
            <person name="Fan B."/>
            <person name="Jiang Y."/>
            <person name="Adhikari A."/>
            <person name="Zheng C.-J."/>
            <person name="Schuster L."/>
            <person name="Cowan T.M."/>
            <person name="Smanski M.J."/>
            <person name="Chevrette M.G."/>
            <person name="De Carvalho L.P.S."/>
            <person name="Shen B."/>
        </authorList>
    </citation>
    <scope>NUCLEOTIDE SEQUENCE [LARGE SCALE GENOMIC DNA]</scope>
    <source>
        <strain evidence="1 2">NPDC004119</strain>
    </source>
</reference>
<accession>A0ABW6P478</accession>
<protein>
    <submittedName>
        <fullName evidence="1">Uncharacterized protein</fullName>
    </submittedName>
</protein>
<dbReference type="RefSeq" id="WP_387395359.1">
    <property type="nucleotide sequence ID" value="NZ_JBIAMT010000003.1"/>
</dbReference>
<proteinExistence type="predicted"/>
<sequence length="306" mass="34531">MAPTGIPIVPAGVRAYLNPGVIRGFSMLPGSERARILITVKAYPAPSERYGETVCVAGVRIDRLPPTWIRLYPIRFRGMGQELVFRKYDIVEVDVRKRRGDDPRIESFQPDQQSLQVVGHVDTNGGRWTQRRTLIRPLIGATSTCELIRANPKGEMAVPAPSLGMIKPIVDAVTVERGNGWTPQQRRKAQAAAAPSLFDDAPPVLEPMPYRVTYRYHCTDSECLGHRQQCLDWEIGQAGRKWQQMYGVAGAQQRLREKWEQEICAPERDLYFFIGNQALRRRSFEVLGAWYPKVSSGAEPDQLAML</sequence>
<dbReference type="EMBL" id="JBIAMT010000003">
    <property type="protein sequence ID" value="MFF0498209.1"/>
    <property type="molecule type" value="Genomic_DNA"/>
</dbReference>
<keyword evidence="2" id="KW-1185">Reference proteome</keyword>